<dbReference type="InterPro" id="IPR017972">
    <property type="entry name" value="Cyt_P450_CS"/>
</dbReference>
<dbReference type="GO" id="GO:0004497">
    <property type="term" value="F:monooxygenase activity"/>
    <property type="evidence" value="ECO:0007669"/>
    <property type="project" value="UniProtKB-KW"/>
</dbReference>
<comment type="similarity">
    <text evidence="1 2">Belongs to the cytochrome P450 family.</text>
</comment>
<dbReference type="PANTHER" id="PTHR46696:SF1">
    <property type="entry name" value="CYTOCHROME P450 YJIB-RELATED"/>
    <property type="match status" value="1"/>
</dbReference>
<accession>A0A838Y255</accession>
<sequence length="405" mass="44270">MSTPVSALASVRVGDIPHLDATPVYQTTSPANGIARIILPSGHVAYHLTRYHHVQQALTDTRLVRRPCNTEDGPSFLPTITPNELLLNNDGASHARLRKVVVKDFSAAGVATLRHAVVQATHARLDALQSRTGPVDLLGLVLESIPSEVDCRLLGIPLADRSYYRPLTHTVQIADPRDVPELLRQFWLVYHYLMDLVTGRRPTAPHGLIRRFVAARDESTPPLNDEELVGILLGILIGGDQNILTVLCKVVYALLAAPSLWQSLREQPEAIPAMVEELLRLIPLGSTSTFPRIASEDVDGSFGVIPAGSVVYADVFAANRDPEVFADPLLIDPQRHTAKHLQFGYGMHHCMGAALARMEITTVLEILLQRMPDLQLAVPAASVPWTHGTILRRPSSLPVCGSTLR</sequence>
<comment type="caution">
    <text evidence="3">The sequence shown here is derived from an EMBL/GenBank/DDBJ whole genome shotgun (WGS) entry which is preliminary data.</text>
</comment>
<keyword evidence="2" id="KW-0349">Heme</keyword>
<keyword evidence="4" id="KW-1185">Reference proteome</keyword>
<keyword evidence="2" id="KW-0560">Oxidoreductase</keyword>
<dbReference type="InterPro" id="IPR036396">
    <property type="entry name" value="Cyt_P450_sf"/>
</dbReference>
<dbReference type="InterPro" id="IPR001128">
    <property type="entry name" value="Cyt_P450"/>
</dbReference>
<keyword evidence="2" id="KW-0408">Iron</keyword>
<dbReference type="GO" id="GO:0016705">
    <property type="term" value="F:oxidoreductase activity, acting on paired donors, with incorporation or reduction of molecular oxygen"/>
    <property type="evidence" value="ECO:0007669"/>
    <property type="project" value="InterPro"/>
</dbReference>
<dbReference type="GO" id="GO:0020037">
    <property type="term" value="F:heme binding"/>
    <property type="evidence" value="ECO:0007669"/>
    <property type="project" value="InterPro"/>
</dbReference>
<dbReference type="RefSeq" id="WP_181835206.1">
    <property type="nucleotide sequence ID" value="NZ_JACERN010000022.1"/>
</dbReference>
<organism evidence="3 4">
    <name type="scientific">Aquitalea aquatica</name>
    <dbReference type="NCBI Taxonomy" id="3044273"/>
    <lineage>
        <taxon>Bacteria</taxon>
        <taxon>Pseudomonadati</taxon>
        <taxon>Pseudomonadota</taxon>
        <taxon>Betaproteobacteria</taxon>
        <taxon>Neisseriales</taxon>
        <taxon>Chromobacteriaceae</taxon>
        <taxon>Aquitalea</taxon>
    </lineage>
</organism>
<reference evidence="3 4" key="1">
    <citation type="submission" date="2020-07" db="EMBL/GenBank/DDBJ databases">
        <title>Draft genome sequence of violacein-producing bacteria and related species.</title>
        <authorList>
            <person name="Wilson H.S."/>
            <person name="De Leon M.E."/>
        </authorList>
    </citation>
    <scope>NUCLEOTIDE SEQUENCE [LARGE SCALE GENOMIC DNA]</scope>
    <source>
        <strain evidence="3 4">HSC-21Su07</strain>
    </source>
</reference>
<dbReference type="AlphaFoldDB" id="A0A838Y255"/>
<evidence type="ECO:0000313" key="4">
    <source>
        <dbReference type="Proteomes" id="UP000545606"/>
    </source>
</evidence>
<evidence type="ECO:0000256" key="1">
    <source>
        <dbReference type="ARBA" id="ARBA00010617"/>
    </source>
</evidence>
<dbReference type="PROSITE" id="PS00086">
    <property type="entry name" value="CYTOCHROME_P450"/>
    <property type="match status" value="1"/>
</dbReference>
<evidence type="ECO:0000256" key="2">
    <source>
        <dbReference type="RuleBase" id="RU000461"/>
    </source>
</evidence>
<dbReference type="EMBL" id="JACERN010000022">
    <property type="protein sequence ID" value="MBA4707978.1"/>
    <property type="molecule type" value="Genomic_DNA"/>
</dbReference>
<dbReference type="PRINTS" id="PR00359">
    <property type="entry name" value="BP450"/>
</dbReference>
<dbReference type="Gene3D" id="1.10.630.10">
    <property type="entry name" value="Cytochrome P450"/>
    <property type="match status" value="1"/>
</dbReference>
<keyword evidence="2" id="KW-0503">Monooxygenase</keyword>
<dbReference type="SUPFAM" id="SSF48264">
    <property type="entry name" value="Cytochrome P450"/>
    <property type="match status" value="1"/>
</dbReference>
<dbReference type="PANTHER" id="PTHR46696">
    <property type="entry name" value="P450, PUTATIVE (EUROFUNG)-RELATED"/>
    <property type="match status" value="1"/>
</dbReference>
<keyword evidence="2" id="KW-0479">Metal-binding</keyword>
<dbReference type="InterPro" id="IPR002397">
    <property type="entry name" value="Cyt_P450_B"/>
</dbReference>
<dbReference type="Pfam" id="PF00067">
    <property type="entry name" value="p450"/>
    <property type="match status" value="1"/>
</dbReference>
<dbReference type="Proteomes" id="UP000545606">
    <property type="component" value="Unassembled WGS sequence"/>
</dbReference>
<evidence type="ECO:0000313" key="3">
    <source>
        <dbReference type="EMBL" id="MBA4707978.1"/>
    </source>
</evidence>
<name>A0A838Y255_9NEIS</name>
<gene>
    <name evidence="3" type="ORF">H2Z84_06230</name>
</gene>
<proteinExistence type="inferred from homology"/>
<protein>
    <submittedName>
        <fullName evidence="3">Cytochrome P450</fullName>
    </submittedName>
</protein>
<dbReference type="GO" id="GO:0005506">
    <property type="term" value="F:iron ion binding"/>
    <property type="evidence" value="ECO:0007669"/>
    <property type="project" value="InterPro"/>
</dbReference>